<evidence type="ECO:0000313" key="2">
    <source>
        <dbReference type="Proteomes" id="UP000193922"/>
    </source>
</evidence>
<sequence>MVANNTIDFSQLDDIAAALEPTLKICHDGKTYSYQPKGPISRNIRAKKYTYIHRSAHLVRSWTTSESPASLSTVKLPLTKMTLFRSSELSRRAIIKTIAMVGSARAHYAMIILMQAVSEDVKAKLSKDVYRTEEEQDYKLVSKRGQDFARRQHRYVPRAAAGVFLRCVWPIYLQRRYYASEGVRVVHSCRSVIPLQIEDYINIHIKGSAVYGANKDEINAAMADRKPSAQGWCLNRH</sequence>
<evidence type="ECO:0000313" key="1">
    <source>
        <dbReference type="EMBL" id="ORX72461.1"/>
    </source>
</evidence>
<protein>
    <submittedName>
        <fullName evidence="1">Uncharacterized protein</fullName>
    </submittedName>
</protein>
<proteinExistence type="predicted"/>
<gene>
    <name evidence="1" type="ORF">DL89DRAFT_282515</name>
</gene>
<dbReference type="Proteomes" id="UP000193922">
    <property type="component" value="Unassembled WGS sequence"/>
</dbReference>
<dbReference type="EMBL" id="MCFD01000003">
    <property type="protein sequence ID" value="ORX72461.1"/>
    <property type="molecule type" value="Genomic_DNA"/>
</dbReference>
<name>A0A1Y1WFW6_9FUNG</name>
<reference evidence="1 2" key="1">
    <citation type="submission" date="2016-07" db="EMBL/GenBank/DDBJ databases">
        <title>Pervasive Adenine N6-methylation of Active Genes in Fungi.</title>
        <authorList>
            <consortium name="DOE Joint Genome Institute"/>
            <person name="Mondo S.J."/>
            <person name="Dannebaum R.O."/>
            <person name="Kuo R.C."/>
            <person name="Labutti K."/>
            <person name="Haridas S."/>
            <person name="Kuo A."/>
            <person name="Salamov A."/>
            <person name="Ahrendt S.R."/>
            <person name="Lipzen A."/>
            <person name="Sullivan W."/>
            <person name="Andreopoulos W.B."/>
            <person name="Clum A."/>
            <person name="Lindquist E."/>
            <person name="Daum C."/>
            <person name="Ramamoorthy G.K."/>
            <person name="Gryganskyi A."/>
            <person name="Culley D."/>
            <person name="Magnuson J.K."/>
            <person name="James T.Y."/>
            <person name="O'Malley M.A."/>
            <person name="Stajich J.E."/>
            <person name="Spatafora J.W."/>
            <person name="Visel A."/>
            <person name="Grigoriev I.V."/>
        </authorList>
    </citation>
    <scope>NUCLEOTIDE SEQUENCE [LARGE SCALE GENOMIC DNA]</scope>
    <source>
        <strain evidence="1 2">ATCC 12442</strain>
    </source>
</reference>
<comment type="caution">
    <text evidence="1">The sequence shown here is derived from an EMBL/GenBank/DDBJ whole genome shotgun (WGS) entry which is preliminary data.</text>
</comment>
<keyword evidence="2" id="KW-1185">Reference proteome</keyword>
<dbReference type="GeneID" id="63806339"/>
<organism evidence="1 2">
    <name type="scientific">Linderina pennispora</name>
    <dbReference type="NCBI Taxonomy" id="61395"/>
    <lineage>
        <taxon>Eukaryota</taxon>
        <taxon>Fungi</taxon>
        <taxon>Fungi incertae sedis</taxon>
        <taxon>Zoopagomycota</taxon>
        <taxon>Kickxellomycotina</taxon>
        <taxon>Kickxellomycetes</taxon>
        <taxon>Kickxellales</taxon>
        <taxon>Kickxellaceae</taxon>
        <taxon>Linderina</taxon>
    </lineage>
</organism>
<dbReference type="RefSeq" id="XP_040745885.1">
    <property type="nucleotide sequence ID" value="XM_040889691.1"/>
</dbReference>
<dbReference type="AlphaFoldDB" id="A0A1Y1WFW6"/>
<dbReference type="OrthoDB" id="5537330at2759"/>
<accession>A0A1Y1WFW6</accession>